<keyword evidence="3" id="KW-1185">Reference proteome</keyword>
<protein>
    <submittedName>
        <fullName evidence="2">Uncharacterized protein</fullName>
    </submittedName>
</protein>
<proteinExistence type="predicted"/>
<dbReference type="Proteomes" id="UP000799767">
    <property type="component" value="Unassembled WGS sequence"/>
</dbReference>
<feature type="compositionally biased region" description="Basic residues" evidence="1">
    <location>
        <begin position="130"/>
        <end position="144"/>
    </location>
</feature>
<reference evidence="2" key="1">
    <citation type="journal article" date="2020" name="Stud. Mycol.">
        <title>101 Dothideomycetes genomes: a test case for predicting lifestyles and emergence of pathogens.</title>
        <authorList>
            <person name="Haridas S."/>
            <person name="Albert R."/>
            <person name="Binder M."/>
            <person name="Bloem J."/>
            <person name="Labutti K."/>
            <person name="Salamov A."/>
            <person name="Andreopoulos B."/>
            <person name="Baker S."/>
            <person name="Barry K."/>
            <person name="Bills G."/>
            <person name="Bluhm B."/>
            <person name="Cannon C."/>
            <person name="Castanera R."/>
            <person name="Culley D."/>
            <person name="Daum C."/>
            <person name="Ezra D."/>
            <person name="Gonzalez J."/>
            <person name="Henrissat B."/>
            <person name="Kuo A."/>
            <person name="Liang C."/>
            <person name="Lipzen A."/>
            <person name="Lutzoni F."/>
            <person name="Magnuson J."/>
            <person name="Mondo S."/>
            <person name="Nolan M."/>
            <person name="Ohm R."/>
            <person name="Pangilinan J."/>
            <person name="Park H.-J."/>
            <person name="Ramirez L."/>
            <person name="Alfaro M."/>
            <person name="Sun H."/>
            <person name="Tritt A."/>
            <person name="Yoshinaga Y."/>
            <person name="Zwiers L.-H."/>
            <person name="Turgeon B."/>
            <person name="Goodwin S."/>
            <person name="Spatafora J."/>
            <person name="Crous P."/>
            <person name="Grigoriev I."/>
        </authorList>
    </citation>
    <scope>NUCLEOTIDE SEQUENCE</scope>
    <source>
        <strain evidence="2">CBS 113389</strain>
    </source>
</reference>
<feature type="region of interest" description="Disordered" evidence="1">
    <location>
        <begin position="103"/>
        <end position="144"/>
    </location>
</feature>
<evidence type="ECO:0000313" key="3">
    <source>
        <dbReference type="Proteomes" id="UP000799767"/>
    </source>
</evidence>
<evidence type="ECO:0000313" key="2">
    <source>
        <dbReference type="EMBL" id="KAF2481751.1"/>
    </source>
</evidence>
<feature type="compositionally biased region" description="Low complexity" evidence="1">
    <location>
        <begin position="103"/>
        <end position="117"/>
    </location>
</feature>
<dbReference type="GeneID" id="54470808"/>
<dbReference type="RefSeq" id="XP_033588321.1">
    <property type="nucleotide sequence ID" value="XM_033729806.1"/>
</dbReference>
<organism evidence="2 3">
    <name type="scientific">Neohortaea acidophila</name>
    <dbReference type="NCBI Taxonomy" id="245834"/>
    <lineage>
        <taxon>Eukaryota</taxon>
        <taxon>Fungi</taxon>
        <taxon>Dikarya</taxon>
        <taxon>Ascomycota</taxon>
        <taxon>Pezizomycotina</taxon>
        <taxon>Dothideomycetes</taxon>
        <taxon>Dothideomycetidae</taxon>
        <taxon>Mycosphaerellales</taxon>
        <taxon>Teratosphaeriaceae</taxon>
        <taxon>Neohortaea</taxon>
    </lineage>
</organism>
<sequence length="158" mass="18082">MVTSDSFMFYHSKRININLIDDVVMTFNQETTADSPRHLSTAKCLLTFTNEHQPNITRPFDHQNTNVGNQSIVTSGRRFDAFLPFFMIRARVVLINGARSRCGSSNVSGSSSSMSCRTEFQTSREERRRVTTRRKRKATRVKRSRAKLRIAMGSWSAL</sequence>
<evidence type="ECO:0000256" key="1">
    <source>
        <dbReference type="SAM" id="MobiDB-lite"/>
    </source>
</evidence>
<dbReference type="EMBL" id="MU001637">
    <property type="protein sequence ID" value="KAF2481751.1"/>
    <property type="molecule type" value="Genomic_DNA"/>
</dbReference>
<dbReference type="AlphaFoldDB" id="A0A6A6PQ02"/>
<accession>A0A6A6PQ02</accession>
<gene>
    <name evidence="2" type="ORF">BDY17DRAFT_170711</name>
</gene>
<name>A0A6A6PQ02_9PEZI</name>